<comment type="caution">
    <text evidence="1">The sequence shown here is derived from an EMBL/GenBank/DDBJ whole genome shotgun (WGS) entry which is preliminary data.</text>
</comment>
<name>A0A0F9PZ08_9ZZZZ</name>
<gene>
    <name evidence="1" type="ORF">LCGC14_0769100</name>
</gene>
<accession>A0A0F9PZ08</accession>
<evidence type="ECO:0000313" key="1">
    <source>
        <dbReference type="EMBL" id="KKN36900.1"/>
    </source>
</evidence>
<sequence>MTKKFIIISAKTQQGFFANFLHILQWLEEADRSGKIPIVHWEGGIYSTDKKRYNGVKTKNVWEYFFEPASKYSLKQICPKYTINKYGIVQPRFKSPDIEVVYKYHFKSLSHEPQGCWDNVFPPLIGINNPDKACREYINSLICKHIKIKQVVQDQIDTYYNQHMKNNHVLGVQIRGCSDMGPAQGQKPIKR</sequence>
<dbReference type="EMBL" id="LAZR01001935">
    <property type="protein sequence ID" value="KKN36900.1"/>
    <property type="molecule type" value="Genomic_DNA"/>
</dbReference>
<proteinExistence type="predicted"/>
<reference evidence="1" key="1">
    <citation type="journal article" date="2015" name="Nature">
        <title>Complex archaea that bridge the gap between prokaryotes and eukaryotes.</title>
        <authorList>
            <person name="Spang A."/>
            <person name="Saw J.H."/>
            <person name="Jorgensen S.L."/>
            <person name="Zaremba-Niedzwiedzka K."/>
            <person name="Martijn J."/>
            <person name="Lind A.E."/>
            <person name="van Eijk R."/>
            <person name="Schleper C."/>
            <person name="Guy L."/>
            <person name="Ettema T.J."/>
        </authorList>
    </citation>
    <scope>NUCLEOTIDE SEQUENCE</scope>
</reference>
<organism evidence="1">
    <name type="scientific">marine sediment metagenome</name>
    <dbReference type="NCBI Taxonomy" id="412755"/>
    <lineage>
        <taxon>unclassified sequences</taxon>
        <taxon>metagenomes</taxon>
        <taxon>ecological metagenomes</taxon>
    </lineage>
</organism>
<feature type="non-terminal residue" evidence="1">
    <location>
        <position position="191"/>
    </location>
</feature>
<protein>
    <submittedName>
        <fullName evidence="1">Uncharacterized protein</fullName>
    </submittedName>
</protein>
<dbReference type="AlphaFoldDB" id="A0A0F9PZ08"/>